<dbReference type="AlphaFoldDB" id="A0A934KED0"/>
<keyword evidence="2" id="KW-1185">Reference proteome</keyword>
<evidence type="ECO:0000313" key="1">
    <source>
        <dbReference type="EMBL" id="MBJ7601438.1"/>
    </source>
</evidence>
<dbReference type="Proteomes" id="UP000612893">
    <property type="component" value="Unassembled WGS sequence"/>
</dbReference>
<comment type="caution">
    <text evidence="1">The sequence shown here is derived from an EMBL/GenBank/DDBJ whole genome shotgun (WGS) entry which is preliminary data.</text>
</comment>
<accession>A0A934KED0</accession>
<dbReference type="RefSeq" id="WP_338205671.1">
    <property type="nucleotide sequence ID" value="NZ_JAEKNR010000245.1"/>
</dbReference>
<sequence length="101" mass="11707">MASNLDKANSEIVRLWWAAEGPTRSLREYRRFRTLTDVLLDILERLNMRYPQGRKLDAATKQAIRDVLAELPDSLRDSFPECATVQEALDGVFDLKTELRR</sequence>
<organism evidence="1 2">
    <name type="scientific">Candidatus Nephthysia bennettiae</name>
    <dbReference type="NCBI Taxonomy" id="3127016"/>
    <lineage>
        <taxon>Bacteria</taxon>
        <taxon>Bacillati</taxon>
        <taxon>Candidatus Dormiibacterota</taxon>
        <taxon>Candidatus Dormibacteria</taxon>
        <taxon>Candidatus Dormibacterales</taxon>
        <taxon>Candidatus Dormibacteraceae</taxon>
        <taxon>Candidatus Nephthysia</taxon>
    </lineage>
</organism>
<evidence type="ECO:0000313" key="2">
    <source>
        <dbReference type="Proteomes" id="UP000612893"/>
    </source>
</evidence>
<reference evidence="1" key="1">
    <citation type="submission" date="2020-10" db="EMBL/GenBank/DDBJ databases">
        <title>Ca. Dormibacterota MAGs.</title>
        <authorList>
            <person name="Montgomery K."/>
        </authorList>
    </citation>
    <scope>NUCLEOTIDE SEQUENCE [LARGE SCALE GENOMIC DNA]</scope>
    <source>
        <strain evidence="1">SC8812_S17_10</strain>
    </source>
</reference>
<protein>
    <submittedName>
        <fullName evidence="1">Uncharacterized protein</fullName>
    </submittedName>
</protein>
<dbReference type="EMBL" id="JAEKNR010000245">
    <property type="protein sequence ID" value="MBJ7601438.1"/>
    <property type="molecule type" value="Genomic_DNA"/>
</dbReference>
<proteinExistence type="predicted"/>
<gene>
    <name evidence="1" type="ORF">JF922_25610</name>
</gene>
<name>A0A934KED0_9BACT</name>